<name>A0A645FVF1_9ZZZZ</name>
<gene>
    <name evidence="1" type="ORF">SDC9_165777</name>
</gene>
<proteinExistence type="predicted"/>
<sequence>MQNAKLFLDAYFKTDYNAASQLCTKSLGDELLISLRDFDNMESGVKDVLMRQIKEVKTEILNVDSKSNKDTARITYKIFTPTVPAGIEKSLSMVKVGKEWKVGELGR</sequence>
<protein>
    <recommendedName>
        <fullName evidence="2">DUF4878 domain-containing protein</fullName>
    </recommendedName>
</protein>
<evidence type="ECO:0000313" key="1">
    <source>
        <dbReference type="EMBL" id="MPN18417.1"/>
    </source>
</evidence>
<reference evidence="1" key="1">
    <citation type="submission" date="2019-08" db="EMBL/GenBank/DDBJ databases">
        <authorList>
            <person name="Kucharzyk K."/>
            <person name="Murdoch R.W."/>
            <person name="Higgins S."/>
            <person name="Loffler F."/>
        </authorList>
    </citation>
    <scope>NUCLEOTIDE SEQUENCE</scope>
</reference>
<evidence type="ECO:0008006" key="2">
    <source>
        <dbReference type="Google" id="ProtNLM"/>
    </source>
</evidence>
<accession>A0A645FVF1</accession>
<dbReference type="AlphaFoldDB" id="A0A645FVF1"/>
<dbReference type="EMBL" id="VSSQ01065739">
    <property type="protein sequence ID" value="MPN18417.1"/>
    <property type="molecule type" value="Genomic_DNA"/>
</dbReference>
<comment type="caution">
    <text evidence="1">The sequence shown here is derived from an EMBL/GenBank/DDBJ whole genome shotgun (WGS) entry which is preliminary data.</text>
</comment>
<organism evidence="1">
    <name type="scientific">bioreactor metagenome</name>
    <dbReference type="NCBI Taxonomy" id="1076179"/>
    <lineage>
        <taxon>unclassified sequences</taxon>
        <taxon>metagenomes</taxon>
        <taxon>ecological metagenomes</taxon>
    </lineage>
</organism>